<sequence length="79" mass="8496">MKPNTRIIDYTVLIQDGVLTLDDIPQDIKSSVTKWVRYLSGVTDNGMVKEDTATPTVSTTPAPTPAAVVTKPILPKVGD</sequence>
<accession>A0A7H9E830</accession>
<dbReference type="Proteomes" id="UP000510660">
    <property type="component" value="Chromosome"/>
</dbReference>
<name>A0A7H9E830_9LACO</name>
<gene>
    <name evidence="1" type="ORF">GTO85_05180</name>
</gene>
<proteinExistence type="predicted"/>
<organism evidence="1 2">
    <name type="scientific">Lactobacillus crispatus</name>
    <dbReference type="NCBI Taxonomy" id="47770"/>
    <lineage>
        <taxon>Bacteria</taxon>
        <taxon>Bacillati</taxon>
        <taxon>Bacillota</taxon>
        <taxon>Bacilli</taxon>
        <taxon>Lactobacillales</taxon>
        <taxon>Lactobacillaceae</taxon>
        <taxon>Lactobacillus</taxon>
    </lineage>
</organism>
<evidence type="ECO:0000313" key="2">
    <source>
        <dbReference type="Proteomes" id="UP000510660"/>
    </source>
</evidence>
<reference evidence="1 2" key="1">
    <citation type="submission" date="2020-01" db="EMBL/GenBank/DDBJ databases">
        <title>Complete and circular genome sequences of six lactobacillus isolates from horses.</title>
        <authorList>
            <person name="Hassan H.M."/>
        </authorList>
    </citation>
    <scope>NUCLEOTIDE SEQUENCE [LARGE SCALE GENOMIC DNA]</scope>
    <source>
        <strain evidence="1 2">1D</strain>
    </source>
</reference>
<dbReference type="AlphaFoldDB" id="A0A7H9E830"/>
<dbReference type="RefSeq" id="WP_180862048.1">
    <property type="nucleotide sequence ID" value="NZ_CP047415.1"/>
</dbReference>
<dbReference type="EMBL" id="CP047415">
    <property type="protein sequence ID" value="QLL73803.1"/>
    <property type="molecule type" value="Genomic_DNA"/>
</dbReference>
<protein>
    <submittedName>
        <fullName evidence="1">Uncharacterized protein</fullName>
    </submittedName>
</protein>
<evidence type="ECO:0000313" key="1">
    <source>
        <dbReference type="EMBL" id="QLL73803.1"/>
    </source>
</evidence>